<evidence type="ECO:0000259" key="6">
    <source>
        <dbReference type="PROSITE" id="PS50110"/>
    </source>
</evidence>
<evidence type="ECO:0000256" key="3">
    <source>
        <dbReference type="ARBA" id="ARBA00023163"/>
    </source>
</evidence>
<feature type="domain" description="Response regulatory" evidence="6">
    <location>
        <begin position="2"/>
        <end position="118"/>
    </location>
</feature>
<dbReference type="Pfam" id="PF00072">
    <property type="entry name" value="Response_reg"/>
    <property type="match status" value="1"/>
</dbReference>
<evidence type="ECO:0000259" key="5">
    <source>
        <dbReference type="PROSITE" id="PS01124"/>
    </source>
</evidence>
<dbReference type="InterPro" id="IPR001789">
    <property type="entry name" value="Sig_transdc_resp-reg_receiver"/>
</dbReference>
<dbReference type="PROSITE" id="PS50110">
    <property type="entry name" value="RESPONSE_REGULATORY"/>
    <property type="match status" value="1"/>
</dbReference>
<dbReference type="EMBL" id="BMHE01000092">
    <property type="protein sequence ID" value="GGA17111.1"/>
    <property type="molecule type" value="Genomic_DNA"/>
</dbReference>
<dbReference type="PANTHER" id="PTHR43280:SF28">
    <property type="entry name" value="HTH-TYPE TRANSCRIPTIONAL ACTIVATOR RHAS"/>
    <property type="match status" value="1"/>
</dbReference>
<dbReference type="SMART" id="SM00342">
    <property type="entry name" value="HTH_ARAC"/>
    <property type="match status" value="1"/>
</dbReference>
<feature type="domain" description="HTH araC/xylS-type" evidence="5">
    <location>
        <begin position="409"/>
        <end position="492"/>
    </location>
</feature>
<dbReference type="SUPFAM" id="SSF46689">
    <property type="entry name" value="Homeodomain-like"/>
    <property type="match status" value="1"/>
</dbReference>
<dbReference type="InterPro" id="IPR011006">
    <property type="entry name" value="CheY-like_superfamily"/>
</dbReference>
<feature type="modified residue" description="4-aspartylphosphate" evidence="4">
    <location>
        <position position="53"/>
    </location>
</feature>
<evidence type="ECO:0000256" key="1">
    <source>
        <dbReference type="ARBA" id="ARBA00023015"/>
    </source>
</evidence>
<keyword evidence="4" id="KW-0597">Phosphoprotein</keyword>
<evidence type="ECO:0000256" key="4">
    <source>
        <dbReference type="PROSITE-ProRule" id="PRU00169"/>
    </source>
</evidence>
<accession>A0ABQ1FJX7</accession>
<protein>
    <recommendedName>
        <fullName evidence="9">Response regulator</fullName>
    </recommendedName>
</protein>
<dbReference type="PRINTS" id="PR00032">
    <property type="entry name" value="HTHARAC"/>
</dbReference>
<dbReference type="SMART" id="SM00448">
    <property type="entry name" value="REC"/>
    <property type="match status" value="1"/>
</dbReference>
<dbReference type="InterPro" id="IPR018062">
    <property type="entry name" value="HTH_AraC-typ_CS"/>
</dbReference>
<keyword evidence="8" id="KW-1185">Reference proteome</keyword>
<dbReference type="InterPro" id="IPR020449">
    <property type="entry name" value="Tscrpt_reg_AraC-type_HTH"/>
</dbReference>
<dbReference type="PANTHER" id="PTHR43280">
    <property type="entry name" value="ARAC-FAMILY TRANSCRIPTIONAL REGULATOR"/>
    <property type="match status" value="1"/>
</dbReference>
<proteinExistence type="predicted"/>
<reference evidence="8" key="1">
    <citation type="journal article" date="2019" name="Int. J. Syst. Evol. Microbiol.">
        <title>The Global Catalogue of Microorganisms (GCM) 10K type strain sequencing project: providing services to taxonomists for standard genome sequencing and annotation.</title>
        <authorList>
            <consortium name="The Broad Institute Genomics Platform"/>
            <consortium name="The Broad Institute Genome Sequencing Center for Infectious Disease"/>
            <person name="Wu L."/>
            <person name="Ma J."/>
        </authorList>
    </citation>
    <scope>NUCLEOTIDE SEQUENCE [LARGE SCALE GENOMIC DNA]</scope>
    <source>
        <strain evidence="8">CGMCC 1.15043</strain>
    </source>
</reference>
<evidence type="ECO:0000313" key="7">
    <source>
        <dbReference type="EMBL" id="GGA17111.1"/>
    </source>
</evidence>
<dbReference type="PROSITE" id="PS00041">
    <property type="entry name" value="HTH_ARAC_FAMILY_1"/>
    <property type="match status" value="1"/>
</dbReference>
<evidence type="ECO:0000256" key="2">
    <source>
        <dbReference type="ARBA" id="ARBA00023125"/>
    </source>
</evidence>
<dbReference type="Pfam" id="PF12833">
    <property type="entry name" value="HTH_18"/>
    <property type="match status" value="1"/>
</dbReference>
<dbReference type="Gene3D" id="1.10.10.60">
    <property type="entry name" value="Homeodomain-like"/>
    <property type="match status" value="2"/>
</dbReference>
<dbReference type="InterPro" id="IPR018060">
    <property type="entry name" value="HTH_AraC"/>
</dbReference>
<keyword evidence="1" id="KW-0805">Transcription regulation</keyword>
<dbReference type="CDD" id="cd17536">
    <property type="entry name" value="REC_YesN-like"/>
    <property type="match status" value="1"/>
</dbReference>
<dbReference type="InterPro" id="IPR009057">
    <property type="entry name" value="Homeodomain-like_sf"/>
</dbReference>
<name>A0ABQ1FJX7_9BACL</name>
<evidence type="ECO:0008006" key="9">
    <source>
        <dbReference type="Google" id="ProtNLM"/>
    </source>
</evidence>
<sequence>MNILVVEDEPFALDELEYILKTFAPDHAVYTAENGVEGLKLAERFPPDLVVTDIRMPEIDGLALIRELKKMLPSVQAIIISGFDDFAYARTGLQLGVKDYLLKPVKRKALCDSVRNVLEQISDHQKNEREVEEWRLVRALNGRNQEKGEQEILPGVWMMMVSVLSNLKSPHVWAEHEHLIPSVSVELFHPFYVVDPDVRQKCVLIPCASQKGSLYLRDCVQKLHNIYLETGLHVQTAVVFKEEYELPNTAYGRAITLLEQHIQLEASTLIYAAESRKEVKEMNALWELVRLLEIHMSKQDFRQIRTHIDRILAQVKTLQLTAKEIGHLVNDMYTALQFKLTQSLSNQIADISEINEKLMRITTYQELADWMEERLAALAEKLGGEGREPRDLVFKLMIKARYTYEQVDSLHQFAQEHHVSTSYLSRLFKAELGMNYMEYLIGIRMETAKQLLETGTLSVTEVGARVGYEDSKYFSQLFKKCTGFTPSEYQKTRKVIPSIQSK</sequence>
<gene>
    <name evidence="7" type="ORF">GCM10008018_71820</name>
</gene>
<dbReference type="Proteomes" id="UP000615455">
    <property type="component" value="Unassembled WGS sequence"/>
</dbReference>
<keyword evidence="2" id="KW-0238">DNA-binding</keyword>
<evidence type="ECO:0000313" key="8">
    <source>
        <dbReference type="Proteomes" id="UP000615455"/>
    </source>
</evidence>
<keyword evidence="3" id="KW-0804">Transcription</keyword>
<organism evidence="7 8">
    <name type="scientific">Paenibacillus marchantiophytorum</name>
    <dbReference type="NCBI Taxonomy" id="1619310"/>
    <lineage>
        <taxon>Bacteria</taxon>
        <taxon>Bacillati</taxon>
        <taxon>Bacillota</taxon>
        <taxon>Bacilli</taxon>
        <taxon>Bacillales</taxon>
        <taxon>Paenibacillaceae</taxon>
        <taxon>Paenibacillus</taxon>
    </lineage>
</organism>
<dbReference type="PROSITE" id="PS01124">
    <property type="entry name" value="HTH_ARAC_FAMILY_2"/>
    <property type="match status" value="1"/>
</dbReference>
<comment type="caution">
    <text evidence="7">The sequence shown here is derived from an EMBL/GenBank/DDBJ whole genome shotgun (WGS) entry which is preliminary data.</text>
</comment>
<dbReference type="Gene3D" id="3.40.50.2300">
    <property type="match status" value="1"/>
</dbReference>
<dbReference type="RefSeq" id="WP_189020881.1">
    <property type="nucleotide sequence ID" value="NZ_BMHE01000092.1"/>
</dbReference>
<dbReference type="SUPFAM" id="SSF52172">
    <property type="entry name" value="CheY-like"/>
    <property type="match status" value="1"/>
</dbReference>